<dbReference type="EMBL" id="RKHO01000001">
    <property type="protein sequence ID" value="ROR90881.1"/>
    <property type="molecule type" value="Genomic_DNA"/>
</dbReference>
<dbReference type="RefSeq" id="WP_123390082.1">
    <property type="nucleotide sequence ID" value="NZ_RKHO01000001.1"/>
</dbReference>
<evidence type="ECO:0000313" key="2">
    <source>
        <dbReference type="EMBL" id="ROR90881.1"/>
    </source>
</evidence>
<proteinExistence type="predicted"/>
<keyword evidence="1" id="KW-1133">Transmembrane helix</keyword>
<reference evidence="2 3" key="1">
    <citation type="submission" date="2018-11" db="EMBL/GenBank/DDBJ databases">
        <title>Sequencing the genomes of 1000 actinobacteria strains.</title>
        <authorList>
            <person name="Klenk H.-P."/>
        </authorList>
    </citation>
    <scope>NUCLEOTIDE SEQUENCE [LARGE SCALE GENOMIC DNA]</scope>
    <source>
        <strain evidence="2 3">DSM 12652</strain>
    </source>
</reference>
<sequence length="115" mass="12648">MKANTLRDLDPTDVSEDIAGFLIGLAVWVVIIITAPILVLVLAAALLSIELPIVIAVAVLLTAARFCGLIPWSVVVLDPHTGTETHERYRNLLRAVARIRGVNHNRHVDVRWAWA</sequence>
<accession>A0A3N2CTN4</accession>
<feature type="transmembrane region" description="Helical" evidence="1">
    <location>
        <begin position="20"/>
        <end position="46"/>
    </location>
</feature>
<organism evidence="2 3">
    <name type="scientific">Nocardioides aurantiacus</name>
    <dbReference type="NCBI Taxonomy" id="86796"/>
    <lineage>
        <taxon>Bacteria</taxon>
        <taxon>Bacillati</taxon>
        <taxon>Actinomycetota</taxon>
        <taxon>Actinomycetes</taxon>
        <taxon>Propionibacteriales</taxon>
        <taxon>Nocardioidaceae</taxon>
        <taxon>Nocardioides</taxon>
    </lineage>
</organism>
<feature type="transmembrane region" description="Helical" evidence="1">
    <location>
        <begin position="53"/>
        <end position="74"/>
    </location>
</feature>
<keyword evidence="1" id="KW-0812">Transmembrane</keyword>
<protein>
    <submittedName>
        <fullName evidence="2">Uncharacterized protein</fullName>
    </submittedName>
</protein>
<evidence type="ECO:0000256" key="1">
    <source>
        <dbReference type="SAM" id="Phobius"/>
    </source>
</evidence>
<keyword evidence="1" id="KW-0472">Membrane</keyword>
<keyword evidence="3" id="KW-1185">Reference proteome</keyword>
<dbReference type="Proteomes" id="UP000281738">
    <property type="component" value="Unassembled WGS sequence"/>
</dbReference>
<gene>
    <name evidence="2" type="ORF">EDD33_1730</name>
</gene>
<evidence type="ECO:0000313" key="3">
    <source>
        <dbReference type="Proteomes" id="UP000281738"/>
    </source>
</evidence>
<dbReference type="AlphaFoldDB" id="A0A3N2CTN4"/>
<comment type="caution">
    <text evidence="2">The sequence shown here is derived from an EMBL/GenBank/DDBJ whole genome shotgun (WGS) entry which is preliminary data.</text>
</comment>
<name>A0A3N2CTN4_9ACTN</name>